<evidence type="ECO:0000313" key="2">
    <source>
        <dbReference type="Proteomes" id="UP000614982"/>
    </source>
</evidence>
<reference evidence="1 2" key="1">
    <citation type="submission" date="2020-05" db="EMBL/GenBank/DDBJ databases">
        <title>Genetic diversity of Pseudomonas cichorii.</title>
        <authorList>
            <person name="Tani S."/>
            <person name="Yagi H."/>
            <person name="Hashimoto S."/>
            <person name="Iiyama K."/>
            <person name="Furuya N."/>
        </authorList>
    </citation>
    <scope>NUCLEOTIDE SEQUENCE [LARGE SCALE GENOMIC DNA]</scope>
    <source>
        <strain evidence="1 2">LMG 2162</strain>
    </source>
</reference>
<accession>A0ABQ1DU59</accession>
<protein>
    <submittedName>
        <fullName evidence="1">Uncharacterized protein</fullName>
    </submittedName>
</protein>
<dbReference type="EMBL" id="BLWA01000017">
    <property type="protein sequence ID" value="GFM94463.1"/>
    <property type="molecule type" value="Genomic_DNA"/>
</dbReference>
<comment type="caution">
    <text evidence="1">The sequence shown here is derived from an EMBL/GenBank/DDBJ whole genome shotgun (WGS) entry which is preliminary data.</text>
</comment>
<evidence type="ECO:0000313" key="1">
    <source>
        <dbReference type="EMBL" id="GFM94463.1"/>
    </source>
</evidence>
<name>A0ABQ1DU59_PSECI</name>
<sequence length="60" mass="6318">MLSAFSLVGQLIEPRENAANQGSSGRQYSHAAHSKHVFFTRPGNAPNLAAPIWKGDAAAA</sequence>
<dbReference type="Proteomes" id="UP000614982">
    <property type="component" value="Unassembled WGS sequence"/>
</dbReference>
<gene>
    <name evidence="1" type="ORF">PSCICP_44350</name>
</gene>
<keyword evidence="2" id="KW-1185">Reference proteome</keyword>
<proteinExistence type="predicted"/>
<organism evidence="1 2">
    <name type="scientific">Pseudomonas cichorii</name>
    <dbReference type="NCBI Taxonomy" id="36746"/>
    <lineage>
        <taxon>Bacteria</taxon>
        <taxon>Pseudomonadati</taxon>
        <taxon>Pseudomonadota</taxon>
        <taxon>Gammaproteobacteria</taxon>
        <taxon>Pseudomonadales</taxon>
        <taxon>Pseudomonadaceae</taxon>
        <taxon>Pseudomonas</taxon>
    </lineage>
</organism>